<dbReference type="Proteomes" id="UP000176944">
    <property type="component" value="Chromosome"/>
</dbReference>
<dbReference type="Pfam" id="PF00975">
    <property type="entry name" value="Thioesterase"/>
    <property type="match status" value="1"/>
</dbReference>
<dbReference type="EMBL" id="CP017708">
    <property type="protein sequence ID" value="AOY79738.1"/>
    <property type="molecule type" value="Genomic_DNA"/>
</dbReference>
<name>A0A1D9FWH7_MOOP1</name>
<gene>
    <name evidence="2" type="ORF">BJP36_07160</name>
</gene>
<evidence type="ECO:0000313" key="3">
    <source>
        <dbReference type="Proteomes" id="UP000176944"/>
    </source>
</evidence>
<sequence>MVIAAHHIKALQAVQPNEPYLLGGHSFGGKVAFEMTQQLRNQEQEVSLLAIMDIHIKSG</sequence>
<feature type="domain" description="Thioesterase" evidence="1">
    <location>
        <begin position="3"/>
        <end position="56"/>
    </location>
</feature>
<accession>A0A1D9FWH7</accession>
<dbReference type="InterPro" id="IPR001031">
    <property type="entry name" value="Thioesterase"/>
</dbReference>
<evidence type="ECO:0000313" key="2">
    <source>
        <dbReference type="EMBL" id="AOY79738.1"/>
    </source>
</evidence>
<proteinExistence type="predicted"/>
<organism evidence="2 3">
    <name type="scientific">Moorena producens (strain JHB)</name>
    <dbReference type="NCBI Taxonomy" id="1454205"/>
    <lineage>
        <taxon>Bacteria</taxon>
        <taxon>Bacillati</taxon>
        <taxon>Cyanobacteriota</taxon>
        <taxon>Cyanophyceae</taxon>
        <taxon>Coleofasciculales</taxon>
        <taxon>Coleofasciculaceae</taxon>
        <taxon>Moorena</taxon>
    </lineage>
</organism>
<dbReference type="InterPro" id="IPR029058">
    <property type="entry name" value="AB_hydrolase_fold"/>
</dbReference>
<evidence type="ECO:0000259" key="1">
    <source>
        <dbReference type="Pfam" id="PF00975"/>
    </source>
</evidence>
<dbReference type="AlphaFoldDB" id="A0A1D9FWH7"/>
<protein>
    <submittedName>
        <fullName evidence="2">Thioesterase domain-containing protein</fullName>
    </submittedName>
</protein>
<dbReference type="SUPFAM" id="SSF53474">
    <property type="entry name" value="alpha/beta-Hydrolases"/>
    <property type="match status" value="1"/>
</dbReference>
<dbReference type="Gene3D" id="3.40.50.1820">
    <property type="entry name" value="alpha/beta hydrolase"/>
    <property type="match status" value="1"/>
</dbReference>
<reference evidence="3" key="1">
    <citation type="submission" date="2016-10" db="EMBL/GenBank/DDBJ databases">
        <title>Comparative genomics uncovers the prolific and rare metabolic potential of the cyanobacterial genus Moorea.</title>
        <authorList>
            <person name="Leao T."/>
            <person name="Castelao G."/>
            <person name="Korobeynikov A."/>
            <person name="Monroe E.A."/>
            <person name="Podell S."/>
            <person name="Glukhov E."/>
            <person name="Allen E."/>
            <person name="Gerwick W.H."/>
            <person name="Gerwick L."/>
        </authorList>
    </citation>
    <scope>NUCLEOTIDE SEQUENCE [LARGE SCALE GENOMIC DNA]</scope>
    <source>
        <strain evidence="3">JHB</strain>
    </source>
</reference>